<evidence type="ECO:0000256" key="6">
    <source>
        <dbReference type="ARBA" id="ARBA00022989"/>
    </source>
</evidence>
<keyword evidence="10" id="KW-1185">Reference proteome</keyword>
<reference evidence="9 10" key="1">
    <citation type="submission" date="2018-09" db="EMBL/GenBank/DDBJ databases">
        <authorList>
            <consortium name="Pathogen Informatics"/>
        </authorList>
    </citation>
    <scope>NUCLEOTIDE SEQUENCE [LARGE SCALE GENOMIC DNA]</scope>
    <source>
        <strain evidence="9 10">OH-22767</strain>
    </source>
</reference>
<evidence type="ECO:0000256" key="7">
    <source>
        <dbReference type="ARBA" id="ARBA00023136"/>
    </source>
</evidence>
<accession>A0A383TX43</accession>
<dbReference type="GO" id="GO:0005886">
    <property type="term" value="C:plasma membrane"/>
    <property type="evidence" value="ECO:0007669"/>
    <property type="project" value="UniProtKB-SubCell"/>
</dbReference>
<feature type="transmembrane region" description="Helical" evidence="8">
    <location>
        <begin position="191"/>
        <end position="213"/>
    </location>
</feature>
<name>A0A383TX43_9FLAO</name>
<dbReference type="EMBL" id="UNSC01000001">
    <property type="protein sequence ID" value="SZD71461.1"/>
    <property type="molecule type" value="Genomic_DNA"/>
</dbReference>
<keyword evidence="6 8" id="KW-1133">Transmembrane helix</keyword>
<feature type="transmembrane region" description="Helical" evidence="8">
    <location>
        <begin position="88"/>
        <end position="113"/>
    </location>
</feature>
<keyword evidence="7 8" id="KW-0472">Membrane</keyword>
<evidence type="ECO:0000313" key="9">
    <source>
        <dbReference type="EMBL" id="SZD71461.1"/>
    </source>
</evidence>
<dbReference type="SUPFAM" id="SSF81345">
    <property type="entry name" value="ABC transporter involved in vitamin B12 uptake, BtuC"/>
    <property type="match status" value="1"/>
</dbReference>
<evidence type="ECO:0000256" key="3">
    <source>
        <dbReference type="ARBA" id="ARBA00022448"/>
    </source>
</evidence>
<dbReference type="PANTHER" id="PTHR30472">
    <property type="entry name" value="FERRIC ENTEROBACTIN TRANSPORT SYSTEM PERMEASE PROTEIN"/>
    <property type="match status" value="1"/>
</dbReference>
<dbReference type="GO" id="GO:0033214">
    <property type="term" value="P:siderophore-iron import into cell"/>
    <property type="evidence" value="ECO:0007669"/>
    <property type="project" value="TreeGrafter"/>
</dbReference>
<dbReference type="PANTHER" id="PTHR30472:SF41">
    <property type="entry name" value="TRANSPORT SYSTEM PERMEASE PROTEIN"/>
    <property type="match status" value="1"/>
</dbReference>
<dbReference type="Proteomes" id="UP000262142">
    <property type="component" value="Unassembled WGS sequence"/>
</dbReference>
<evidence type="ECO:0000313" key="10">
    <source>
        <dbReference type="Proteomes" id="UP000262142"/>
    </source>
</evidence>
<feature type="transmembrane region" description="Helical" evidence="8">
    <location>
        <begin position="250"/>
        <end position="269"/>
    </location>
</feature>
<dbReference type="Pfam" id="PF01032">
    <property type="entry name" value="FecCD"/>
    <property type="match status" value="1"/>
</dbReference>
<comment type="subcellular location">
    <subcellularLocation>
        <location evidence="1">Cell membrane</location>
        <topology evidence="1">Multi-pass membrane protein</topology>
    </subcellularLocation>
</comment>
<proteinExistence type="inferred from homology"/>
<dbReference type="CDD" id="cd06550">
    <property type="entry name" value="TM_ABC_iron-siderophores_like"/>
    <property type="match status" value="1"/>
</dbReference>
<keyword evidence="4" id="KW-1003">Cell membrane</keyword>
<organism evidence="9 10">
    <name type="scientific">Candidatus Ornithobacterium hominis</name>
    <dbReference type="NCBI Taxonomy" id="2497989"/>
    <lineage>
        <taxon>Bacteria</taxon>
        <taxon>Pseudomonadati</taxon>
        <taxon>Bacteroidota</taxon>
        <taxon>Flavobacteriia</taxon>
        <taxon>Flavobacteriales</taxon>
        <taxon>Weeksellaceae</taxon>
        <taxon>Ornithobacterium</taxon>
    </lineage>
</organism>
<evidence type="ECO:0000256" key="4">
    <source>
        <dbReference type="ARBA" id="ARBA00022475"/>
    </source>
</evidence>
<feature type="transmembrane region" description="Helical" evidence="8">
    <location>
        <begin position="306"/>
        <end position="327"/>
    </location>
</feature>
<feature type="transmembrane region" description="Helical" evidence="8">
    <location>
        <begin position="225"/>
        <end position="244"/>
    </location>
</feature>
<keyword evidence="3" id="KW-0813">Transport</keyword>
<dbReference type="Gene3D" id="1.10.3470.10">
    <property type="entry name" value="ABC transporter involved in vitamin B12 uptake, BtuC"/>
    <property type="match status" value="1"/>
</dbReference>
<evidence type="ECO:0000256" key="8">
    <source>
        <dbReference type="SAM" id="Phobius"/>
    </source>
</evidence>
<dbReference type="AlphaFoldDB" id="A0A383TX43"/>
<protein>
    <submittedName>
        <fullName evidence="9">Probable ABC transporter permease protein HI_1471</fullName>
    </submittedName>
</protein>
<sequence>MHWKWYSDKVFWFWLLALLSIFLLNLVVGKGTANIFKGLENSDKELMRDLIINYRLPKGLAAVLTGISLSASGWVLQEYFRNPLAGPSVLGVTSFSGLGVAIVIVFFGLFSQIDINQPALLIFSALSGAAFAMLVIILFSYKIKSVSALVLIGFMLSGLAGAIISLLQFYANTHHLKSLIIWSFGSISGLSYTQIIYFLTCVVVGLMLIFLSLDKFQKLQLGHDYAHTMGVNIHYVKFIVILSSSLLTGVATALVGPIVFIGIAIPHLVRINLKSANFKKVFTYIIIIGAFTLSLFSLISDNIPGQVLPINIISALLGAPVLIWIIYQNKNKML</sequence>
<keyword evidence="5 8" id="KW-0812">Transmembrane</keyword>
<evidence type="ECO:0000256" key="2">
    <source>
        <dbReference type="ARBA" id="ARBA00007935"/>
    </source>
</evidence>
<evidence type="ECO:0000256" key="1">
    <source>
        <dbReference type="ARBA" id="ARBA00004651"/>
    </source>
</evidence>
<dbReference type="OrthoDB" id="9811721at2"/>
<dbReference type="InterPro" id="IPR000522">
    <property type="entry name" value="ABC_transptr_permease_BtuC"/>
</dbReference>
<feature type="transmembrane region" description="Helical" evidence="8">
    <location>
        <begin position="148"/>
        <end position="171"/>
    </location>
</feature>
<dbReference type="RefSeq" id="WP_119059011.1">
    <property type="nucleotide sequence ID" value="NZ_UNSC01000001.1"/>
</dbReference>
<dbReference type="GO" id="GO:0022857">
    <property type="term" value="F:transmembrane transporter activity"/>
    <property type="evidence" value="ECO:0007669"/>
    <property type="project" value="InterPro"/>
</dbReference>
<feature type="transmembrane region" description="Helical" evidence="8">
    <location>
        <begin position="119"/>
        <end position="141"/>
    </location>
</feature>
<comment type="similarity">
    <text evidence="2">Belongs to the binding-protein-dependent transport system permease family. FecCD subfamily.</text>
</comment>
<feature type="transmembrane region" description="Helical" evidence="8">
    <location>
        <begin position="281"/>
        <end position="300"/>
    </location>
</feature>
<evidence type="ECO:0000256" key="5">
    <source>
        <dbReference type="ARBA" id="ARBA00022692"/>
    </source>
</evidence>
<gene>
    <name evidence="9" type="ORF">SAMEA104719789_00560</name>
</gene>
<dbReference type="InterPro" id="IPR037294">
    <property type="entry name" value="ABC_BtuC-like"/>
</dbReference>